<accession>A0A1N6FZH5</accession>
<dbReference type="PRINTS" id="PR01021">
    <property type="entry name" value="OMPADOMAIN"/>
</dbReference>
<keyword evidence="2 4" id="KW-0472">Membrane</keyword>
<dbReference type="EMBL" id="FSRU01000001">
    <property type="protein sequence ID" value="SIO00709.1"/>
    <property type="molecule type" value="Genomic_DNA"/>
</dbReference>
<name>A0A1N6FZH5_9BURK</name>
<evidence type="ECO:0000256" key="2">
    <source>
        <dbReference type="ARBA" id="ARBA00023136"/>
    </source>
</evidence>
<evidence type="ECO:0000256" key="3">
    <source>
        <dbReference type="ARBA" id="ARBA00023237"/>
    </source>
</evidence>
<dbReference type="PANTHER" id="PTHR30329">
    <property type="entry name" value="STATOR ELEMENT OF FLAGELLAR MOTOR COMPLEX"/>
    <property type="match status" value="1"/>
</dbReference>
<evidence type="ECO:0000313" key="6">
    <source>
        <dbReference type="EMBL" id="SIO00709.1"/>
    </source>
</evidence>
<organism evidence="6 7">
    <name type="scientific">Paraburkholderia phenazinium</name>
    <dbReference type="NCBI Taxonomy" id="60549"/>
    <lineage>
        <taxon>Bacteria</taxon>
        <taxon>Pseudomonadati</taxon>
        <taxon>Pseudomonadota</taxon>
        <taxon>Betaproteobacteria</taxon>
        <taxon>Burkholderiales</taxon>
        <taxon>Burkholderiaceae</taxon>
        <taxon>Paraburkholderia</taxon>
    </lineage>
</organism>
<dbReference type="Proteomes" id="UP000185151">
    <property type="component" value="Unassembled WGS sequence"/>
</dbReference>
<keyword evidence="3" id="KW-0998">Cell outer membrane</keyword>
<dbReference type="InterPro" id="IPR050330">
    <property type="entry name" value="Bact_OuterMem_StrucFunc"/>
</dbReference>
<comment type="subcellular location">
    <subcellularLocation>
        <location evidence="1">Cell outer membrane</location>
    </subcellularLocation>
</comment>
<evidence type="ECO:0000259" key="5">
    <source>
        <dbReference type="PROSITE" id="PS51123"/>
    </source>
</evidence>
<dbReference type="PROSITE" id="PS51123">
    <property type="entry name" value="OMPA_2"/>
    <property type="match status" value="1"/>
</dbReference>
<protein>
    <submittedName>
        <fullName evidence="6">Outer membrane protein OmpA</fullName>
    </submittedName>
</protein>
<dbReference type="PANTHER" id="PTHR30329:SF21">
    <property type="entry name" value="LIPOPROTEIN YIAD-RELATED"/>
    <property type="match status" value="1"/>
</dbReference>
<dbReference type="GO" id="GO:0009279">
    <property type="term" value="C:cell outer membrane"/>
    <property type="evidence" value="ECO:0007669"/>
    <property type="project" value="UniProtKB-SubCell"/>
</dbReference>
<dbReference type="PROSITE" id="PS51257">
    <property type="entry name" value="PROKAR_LIPOPROTEIN"/>
    <property type="match status" value="1"/>
</dbReference>
<dbReference type="InterPro" id="IPR036737">
    <property type="entry name" value="OmpA-like_sf"/>
</dbReference>
<dbReference type="RefSeq" id="WP_074294062.1">
    <property type="nucleotide sequence ID" value="NZ_FSRU01000001.1"/>
</dbReference>
<dbReference type="CDD" id="cd07185">
    <property type="entry name" value="OmpA_C-like"/>
    <property type="match status" value="1"/>
</dbReference>
<evidence type="ECO:0000313" key="7">
    <source>
        <dbReference type="Proteomes" id="UP000185151"/>
    </source>
</evidence>
<evidence type="ECO:0000256" key="4">
    <source>
        <dbReference type="PROSITE-ProRule" id="PRU00473"/>
    </source>
</evidence>
<evidence type="ECO:0000256" key="1">
    <source>
        <dbReference type="ARBA" id="ARBA00004442"/>
    </source>
</evidence>
<reference evidence="6 7" key="1">
    <citation type="submission" date="2016-11" db="EMBL/GenBank/DDBJ databases">
        <authorList>
            <person name="Jaros S."/>
            <person name="Januszkiewicz K."/>
            <person name="Wedrychowicz H."/>
        </authorList>
    </citation>
    <scope>NUCLEOTIDE SEQUENCE [LARGE SCALE GENOMIC DNA]</scope>
    <source>
        <strain evidence="6 7">GAS95</strain>
    </source>
</reference>
<dbReference type="Gene3D" id="3.30.1330.60">
    <property type="entry name" value="OmpA-like domain"/>
    <property type="match status" value="1"/>
</dbReference>
<dbReference type="SUPFAM" id="SSF103088">
    <property type="entry name" value="OmpA-like"/>
    <property type="match status" value="1"/>
</dbReference>
<dbReference type="AlphaFoldDB" id="A0A1N6FZH5"/>
<dbReference type="InterPro" id="IPR006665">
    <property type="entry name" value="OmpA-like"/>
</dbReference>
<dbReference type="OrthoDB" id="5360144at2"/>
<keyword evidence="7" id="KW-1185">Reference proteome</keyword>
<gene>
    <name evidence="6" type="ORF">SAMN05444165_0481</name>
</gene>
<dbReference type="Pfam" id="PF00691">
    <property type="entry name" value="OmpA"/>
    <property type="match status" value="1"/>
</dbReference>
<feature type="domain" description="OmpA-like" evidence="5">
    <location>
        <begin position="226"/>
        <end position="352"/>
    </location>
</feature>
<dbReference type="InterPro" id="IPR006664">
    <property type="entry name" value="OMP_bac"/>
</dbReference>
<sequence length="353" mass="37908">MKFQQTMVACALVLAGCANQAQRDRLGIEDPTLLKTGIGAAQDTASGAVTPQWLSTYAPIASGGEALAALQQRLDKLPVGQNTYFHAKAQCWIDAAQTEWRAHDQWGFVEEAIGQAAMITFGLENDASLSAANPELRTVSTVRPDLWKIVNVIKSDPATARCPEAQVPLACAEVELMLAGHYAWRHDFSAAEKALPGIQGNLRKAAEAGLQCAQPNIPTPTTPTHTPAPDITLRADSAFRFNGSDLAALLPNGKNQLNAIAAGLQKVKGIRQLNISGYTDRLGSDAYNQNLSLQRALTVKAYLVKRGVTVPITVTGMGKTKPVVECDQKDRSALVQCLAPNRRVEIDFVRGSE</sequence>
<proteinExistence type="predicted"/>